<dbReference type="InterPro" id="IPR003103">
    <property type="entry name" value="BAG_domain"/>
</dbReference>
<dbReference type="GO" id="GO:0051087">
    <property type="term" value="F:protein-folding chaperone binding"/>
    <property type="evidence" value="ECO:0007669"/>
    <property type="project" value="InterPro"/>
</dbReference>
<feature type="compositionally biased region" description="Acidic residues" evidence="2">
    <location>
        <begin position="205"/>
        <end position="222"/>
    </location>
</feature>
<gene>
    <name evidence="4" type="ORF">FB192DRAFT_1389145</name>
</gene>
<organism evidence="4 5">
    <name type="scientific">Mucor circinelloides f. lusitanicus</name>
    <name type="common">Mucor racemosus var. lusitanicus</name>
    <dbReference type="NCBI Taxonomy" id="29924"/>
    <lineage>
        <taxon>Eukaryota</taxon>
        <taxon>Fungi</taxon>
        <taxon>Fungi incertae sedis</taxon>
        <taxon>Mucoromycota</taxon>
        <taxon>Mucoromycotina</taxon>
        <taxon>Mucoromycetes</taxon>
        <taxon>Mucorales</taxon>
        <taxon>Mucorineae</taxon>
        <taxon>Mucoraceae</taxon>
        <taxon>Mucor</taxon>
    </lineage>
</organism>
<dbReference type="InterPro" id="IPR036533">
    <property type="entry name" value="BAG_dom_sf"/>
</dbReference>
<evidence type="ECO:0000256" key="2">
    <source>
        <dbReference type="SAM" id="MobiDB-lite"/>
    </source>
</evidence>
<feature type="region of interest" description="Disordered" evidence="2">
    <location>
        <begin position="199"/>
        <end position="226"/>
    </location>
</feature>
<evidence type="ECO:0000256" key="1">
    <source>
        <dbReference type="SAM" id="Coils"/>
    </source>
</evidence>
<evidence type="ECO:0000313" key="5">
    <source>
        <dbReference type="Proteomes" id="UP000469890"/>
    </source>
</evidence>
<feature type="coiled-coil region" evidence="1">
    <location>
        <begin position="65"/>
        <end position="109"/>
    </location>
</feature>
<protein>
    <recommendedName>
        <fullName evidence="3">BAG domain-containing protein</fullName>
    </recommendedName>
</protein>
<reference evidence="4 5" key="1">
    <citation type="submission" date="2019-09" db="EMBL/GenBank/DDBJ databases">
        <authorList>
            <consortium name="DOE Joint Genome Institute"/>
            <person name="Mondo S.J."/>
            <person name="Navarro-Mendoza M.I."/>
            <person name="Perez-Arques C."/>
            <person name="Panchal S."/>
            <person name="Nicolas F.E."/>
            <person name="Ganguly P."/>
            <person name="Pangilinan J."/>
            <person name="Grigoriev I."/>
            <person name="Heitman J."/>
            <person name="Sanya K."/>
            <person name="Garre V."/>
        </authorList>
    </citation>
    <scope>NUCLEOTIDE SEQUENCE [LARGE SCALE GENOMIC DNA]</scope>
    <source>
        <strain evidence="4 5">MU402</strain>
    </source>
</reference>
<dbReference type="EMBL" id="JAAECE010000006">
    <property type="protein sequence ID" value="KAF1799936.1"/>
    <property type="molecule type" value="Genomic_DNA"/>
</dbReference>
<dbReference type="AlphaFoldDB" id="A0A8H4EZ42"/>
<dbReference type="Proteomes" id="UP000469890">
    <property type="component" value="Unassembled WGS sequence"/>
</dbReference>
<feature type="region of interest" description="Disordered" evidence="2">
    <location>
        <begin position="160"/>
        <end position="179"/>
    </location>
</feature>
<evidence type="ECO:0000259" key="3">
    <source>
        <dbReference type="PROSITE" id="PS51035"/>
    </source>
</evidence>
<proteinExistence type="predicted"/>
<dbReference type="Gene3D" id="1.20.58.120">
    <property type="entry name" value="BAG domain"/>
    <property type="match status" value="1"/>
</dbReference>
<sequence>MFFFQQPVCQQQYQQRRHQLSVDDYVQLQLLLRQEQAQREQAALYKKQQQEQRRLEKALYNLKVMTELQRRREQEELAIQAYYAAKKRRQQQEEALLRHRRQKEEAYLNAMLEQRQIEQCHLRALALEQQLQHQATKNAEHTNPCHAMAAAVCPRFATDTDANQEEEVSDSDSEADQELEVAEQLESLVRLIFGQQEAQDKLAEEDPEQEEQDEQNEEEAEPAEQIVTLDEFVDYISKKAQALDDDSEDENDDAMEQDDLDLAASAIQHIDDHESEDEDGDSSMEQAEDVPALVDSTESLHHLVNDILANTTTEEPFSEFPEEDPVKIAKFEALSRIEQELDQIRQQHEDHVLHVPLDFSPDGRSASPDTIPASTAENREFLGYEDQIVKILLKLDMIESDGDEHIRNERKALVKRAETMLDKLDEYKQKEWERVSCSSHSDSEEMEEEYIAVL</sequence>
<comment type="caution">
    <text evidence="4">The sequence shown here is derived from an EMBL/GenBank/DDBJ whole genome shotgun (WGS) entry which is preliminary data.</text>
</comment>
<accession>A0A8H4EZ42</accession>
<keyword evidence="1" id="KW-0175">Coiled coil</keyword>
<feature type="compositionally biased region" description="Acidic residues" evidence="2">
    <location>
        <begin position="162"/>
        <end position="179"/>
    </location>
</feature>
<feature type="domain" description="BAG" evidence="3">
    <location>
        <begin position="390"/>
        <end position="428"/>
    </location>
</feature>
<dbReference type="Pfam" id="PF02179">
    <property type="entry name" value="BAG"/>
    <property type="match status" value="1"/>
</dbReference>
<evidence type="ECO:0000313" key="4">
    <source>
        <dbReference type="EMBL" id="KAF1799936.1"/>
    </source>
</evidence>
<name>A0A8H4EZ42_MUCCL</name>
<dbReference type="PROSITE" id="PS51035">
    <property type="entry name" value="BAG"/>
    <property type="match status" value="1"/>
</dbReference>
<dbReference type="SUPFAM" id="SSF63491">
    <property type="entry name" value="BAG domain"/>
    <property type="match status" value="1"/>
</dbReference>